<proteinExistence type="predicted"/>
<dbReference type="RefSeq" id="WP_087158697.1">
    <property type="nucleotide sequence ID" value="NZ_NFKM01000011.1"/>
</dbReference>
<evidence type="ECO:0000313" key="1">
    <source>
        <dbReference type="EMBL" id="OUP60027.1"/>
    </source>
</evidence>
<keyword evidence="2" id="KW-1185">Reference proteome</keyword>
<dbReference type="EMBL" id="NFKM01000011">
    <property type="protein sequence ID" value="OUP60027.1"/>
    <property type="molecule type" value="Genomic_DNA"/>
</dbReference>
<dbReference type="AlphaFoldDB" id="A0A1Y4LTQ0"/>
<evidence type="ECO:0000313" key="2">
    <source>
        <dbReference type="Proteomes" id="UP000195447"/>
    </source>
</evidence>
<gene>
    <name evidence="1" type="ORF">B5F14_06305</name>
</gene>
<dbReference type="Proteomes" id="UP000195447">
    <property type="component" value="Unassembled WGS sequence"/>
</dbReference>
<sequence>MKKTFKKKVIVIPLLLLGVLSLALYFLLNQASNQVPEDFWNRTAQALDYKNYESGKWDISVEENVKDHPEIFIQNIEENATVSYSFSENGISYIYDLQSTEDDYTINNEKMTITSTDSDYKKYSVDYMNVIYHGPLYFDTITASGNITVQNDGSVIFDDTPFLKEMMERERTLIQEFEEKFDLDYSKTDFVNLPELFKDVQFDENTNYSESLNAIQYFSNADINAKGYQIQTFLELDKTGNTGILGTYVAEQKMYGSQINVTLQPRSIENCYDLIPVYDYEAEYTAYISENMIYLYPIDITDESLNQEMQSNCPNSVNQLSSDIKPIEMW</sequence>
<reference evidence="2" key="1">
    <citation type="submission" date="2017-04" db="EMBL/GenBank/DDBJ databases">
        <title>Function of individual gut microbiota members based on whole genome sequencing of pure cultures obtained from chicken caecum.</title>
        <authorList>
            <person name="Medvecky M."/>
            <person name="Cejkova D."/>
            <person name="Polansky O."/>
            <person name="Karasova D."/>
            <person name="Kubasova T."/>
            <person name="Cizek A."/>
            <person name="Rychlik I."/>
        </authorList>
    </citation>
    <scope>NUCLEOTIDE SEQUENCE [LARGE SCALE GENOMIC DNA]</scope>
    <source>
        <strain evidence="2">An178</strain>
    </source>
</reference>
<comment type="caution">
    <text evidence="1">The sequence shown here is derived from an EMBL/GenBank/DDBJ whole genome shotgun (WGS) entry which is preliminary data.</text>
</comment>
<protein>
    <submittedName>
        <fullName evidence="1">Uncharacterized protein</fullName>
    </submittedName>
</protein>
<accession>A0A1Y4LTQ0</accession>
<name>A0A1Y4LTQ0_9FIRM</name>
<organism evidence="1 2">
    <name type="scientific">Faecalitalea cylindroides</name>
    <dbReference type="NCBI Taxonomy" id="39483"/>
    <lineage>
        <taxon>Bacteria</taxon>
        <taxon>Bacillati</taxon>
        <taxon>Bacillota</taxon>
        <taxon>Erysipelotrichia</taxon>
        <taxon>Erysipelotrichales</taxon>
        <taxon>Erysipelotrichaceae</taxon>
        <taxon>Faecalitalea</taxon>
    </lineage>
</organism>